<evidence type="ECO:0000256" key="1">
    <source>
        <dbReference type="ARBA" id="ARBA00008779"/>
    </source>
</evidence>
<accession>A0A060R847</accession>
<reference evidence="4 5" key="1">
    <citation type="journal article" date="2015" name="Genome Announc.">
        <title>Complete Genome Sequence of the Novel Leech Symbiont Mucinivorans hirudinis M3T.</title>
        <authorList>
            <person name="Nelson M.C."/>
            <person name="Bomar L."/>
            <person name="Graf J."/>
        </authorList>
    </citation>
    <scope>NUCLEOTIDE SEQUENCE [LARGE SCALE GENOMIC DNA]</scope>
    <source>
        <strain evidence="5">M3</strain>
    </source>
</reference>
<dbReference type="GO" id="GO:0016787">
    <property type="term" value="F:hydrolase activity"/>
    <property type="evidence" value="ECO:0007669"/>
    <property type="project" value="UniProtKB-KW"/>
</dbReference>
<dbReference type="PROSITE" id="PS51257">
    <property type="entry name" value="PROKAR_LIPOPROTEIN"/>
    <property type="match status" value="1"/>
</dbReference>
<dbReference type="KEGG" id="rbc:BN938_1445"/>
<dbReference type="OrthoDB" id="9765065at2"/>
<dbReference type="PANTHER" id="PTHR43108:SF6">
    <property type="entry name" value="N-SULPHOGLUCOSAMINE SULPHOHYDROLASE"/>
    <property type="match status" value="1"/>
</dbReference>
<evidence type="ECO:0000313" key="5">
    <source>
        <dbReference type="Proteomes" id="UP000027616"/>
    </source>
</evidence>
<name>A0A060R847_9BACT</name>
<dbReference type="PROSITE" id="PS00523">
    <property type="entry name" value="SULFATASE_1"/>
    <property type="match status" value="1"/>
</dbReference>
<dbReference type="InterPro" id="IPR024607">
    <property type="entry name" value="Sulfatase_CS"/>
</dbReference>
<evidence type="ECO:0000256" key="2">
    <source>
        <dbReference type="ARBA" id="ARBA00022801"/>
    </source>
</evidence>
<dbReference type="Gene3D" id="3.40.720.10">
    <property type="entry name" value="Alkaline Phosphatase, subunit A"/>
    <property type="match status" value="1"/>
</dbReference>
<dbReference type="HOGENOM" id="CLU_006332_9_3_10"/>
<comment type="similarity">
    <text evidence="1">Belongs to the sulfatase family.</text>
</comment>
<dbReference type="Pfam" id="PF16347">
    <property type="entry name" value="SGSH_C"/>
    <property type="match status" value="1"/>
</dbReference>
<gene>
    <name evidence="4" type="ORF">BN938_1445</name>
</gene>
<feature type="domain" description="N-sulphoglucosamine sulphohydrolase C-terminal" evidence="3">
    <location>
        <begin position="350"/>
        <end position="508"/>
    </location>
</feature>
<dbReference type="SUPFAM" id="SSF53649">
    <property type="entry name" value="Alkaline phosphatase-like"/>
    <property type="match status" value="1"/>
</dbReference>
<dbReference type="eggNOG" id="COG3119">
    <property type="taxonomic scope" value="Bacteria"/>
</dbReference>
<dbReference type="CDD" id="cd16031">
    <property type="entry name" value="G6S_like"/>
    <property type="match status" value="1"/>
</dbReference>
<dbReference type="PATRIC" id="fig|1433126.3.peg.1430"/>
<dbReference type="EMBL" id="HG934468">
    <property type="protein sequence ID" value="CDN31532.1"/>
    <property type="molecule type" value="Genomic_DNA"/>
</dbReference>
<protein>
    <submittedName>
        <fullName evidence="4">Mucin-desulfating sulfatase</fullName>
    </submittedName>
</protein>
<keyword evidence="5" id="KW-1185">Reference proteome</keyword>
<proteinExistence type="inferred from homology"/>
<keyword evidence="2" id="KW-0378">Hydrolase</keyword>
<organism evidence="4 5">
    <name type="scientific">Mucinivorans hirudinis</name>
    <dbReference type="NCBI Taxonomy" id="1433126"/>
    <lineage>
        <taxon>Bacteria</taxon>
        <taxon>Pseudomonadati</taxon>
        <taxon>Bacteroidota</taxon>
        <taxon>Bacteroidia</taxon>
        <taxon>Bacteroidales</taxon>
        <taxon>Rikenellaceae</taxon>
        <taxon>Mucinivorans</taxon>
    </lineage>
</organism>
<dbReference type="STRING" id="1433126.BN938_1445"/>
<dbReference type="Proteomes" id="UP000027616">
    <property type="component" value="Chromosome I"/>
</dbReference>
<evidence type="ECO:0000259" key="3">
    <source>
        <dbReference type="Pfam" id="PF16347"/>
    </source>
</evidence>
<dbReference type="PROSITE" id="PS00149">
    <property type="entry name" value="SULFATASE_2"/>
    <property type="match status" value="1"/>
</dbReference>
<evidence type="ECO:0000313" key="4">
    <source>
        <dbReference type="EMBL" id="CDN31532.1"/>
    </source>
</evidence>
<dbReference type="InterPro" id="IPR032506">
    <property type="entry name" value="SGSH_C"/>
</dbReference>
<sequence length="513" mass="59130">MKPQQLTLLLPLIPAAISCGAQEMPKPVNIIYIMTDDHSYQTVSAYDTRYIKTPNIDRIAAQGVLFENSFVANSISGPSRACLLTGKHSHINGFTDNTKRFDTTQMTVARLLKEGGYQTAMIGKWHLGGHPSTDFDYWRVVPGQGNYYNPDFITPEGNIVVEGYATDIITDMGIDYLSSVRDKEKPFMLFLHHKAPHRNWMGNTPDLDAFEDVTFPIPDNYYDDYRGREAAQVNEMSIIKDMVVASDLKMVHEQIPDKYGSARSEIRRMNPAQRAAWEAQYNPITEKFLKDNLQGNELAEWKFQRYMRDYLKCIKSVDDNIGRLMAYLEREGLLENTLVIYTSDQGFYMGEHGWFDKRFIYEESLRTPLVARMPNSMKDAPRGVKVSEMVQNIDHAPMFLAMAGLEIPAEIQGVSYKSLLEGKHPANWRKSIYYHYYEHPGEHNVHRHYGVRSADNFTLVHFYSGTMDTWELYDMNKDKAQMHNVYGKPEYAAKQAELHAELDRLREQYKATE</sequence>
<dbReference type="AlphaFoldDB" id="A0A060R847"/>
<dbReference type="InterPro" id="IPR017850">
    <property type="entry name" value="Alkaline_phosphatase_core_sf"/>
</dbReference>
<dbReference type="PANTHER" id="PTHR43108">
    <property type="entry name" value="N-ACETYLGLUCOSAMINE-6-SULFATASE FAMILY MEMBER"/>
    <property type="match status" value="1"/>
</dbReference>